<comment type="similarity">
    <text evidence="1">Belongs to the thioesterase family.</text>
</comment>
<evidence type="ECO:0000313" key="4">
    <source>
        <dbReference type="Proteomes" id="UP000578112"/>
    </source>
</evidence>
<dbReference type="PANTHER" id="PTHR11487">
    <property type="entry name" value="THIOESTERASE"/>
    <property type="match status" value="1"/>
</dbReference>
<dbReference type="Gene3D" id="3.40.50.1820">
    <property type="entry name" value="alpha/beta hydrolase"/>
    <property type="match status" value="1"/>
</dbReference>
<dbReference type="EMBL" id="JACHNH010000001">
    <property type="protein sequence ID" value="MBB4761832.1"/>
    <property type="molecule type" value="Genomic_DNA"/>
</dbReference>
<comment type="caution">
    <text evidence="3">The sequence shown here is derived from an EMBL/GenBank/DDBJ whole genome shotgun (WGS) entry which is preliminary data.</text>
</comment>
<evidence type="ECO:0000259" key="2">
    <source>
        <dbReference type="Pfam" id="PF00975"/>
    </source>
</evidence>
<evidence type="ECO:0000313" key="3">
    <source>
        <dbReference type="EMBL" id="MBB4761832.1"/>
    </source>
</evidence>
<dbReference type="InterPro" id="IPR029058">
    <property type="entry name" value="AB_hydrolase_fold"/>
</dbReference>
<gene>
    <name evidence="3" type="ORF">BJ971_002388</name>
</gene>
<dbReference type="InterPro" id="IPR001031">
    <property type="entry name" value="Thioesterase"/>
</dbReference>
<dbReference type="RefSeq" id="WP_184992499.1">
    <property type="nucleotide sequence ID" value="NZ_BOMK01000001.1"/>
</dbReference>
<dbReference type="Pfam" id="PF00975">
    <property type="entry name" value="Thioesterase"/>
    <property type="match status" value="1"/>
</dbReference>
<sequence>MTDWLFPLRRGGTDFAYRLVVFPYAAAGPTAFRGLFARLPDPVQLLGVALPGRERRFDEPPGTTLAEVTAGVAGDLAARDPLPTVLLGHSLGAALAMAVASSAPAACEGLVISGRKPHGVPLGALHGLTDDEIAAFLAAAGNTAPELLADAYWRDHLIRLFRHDTALDVEATRQAGSGALRARILALGGTDDPYVDPAELSAWAARTSGSCTVAVFPGAHFFLLDPANHAAVGDALTGFLGVADHLRR</sequence>
<protein>
    <submittedName>
        <fullName evidence="3">Surfactin synthase thioesterase subunit</fullName>
    </submittedName>
</protein>
<organism evidence="3 4">
    <name type="scientific">Actinoplanes digitatis</name>
    <dbReference type="NCBI Taxonomy" id="1868"/>
    <lineage>
        <taxon>Bacteria</taxon>
        <taxon>Bacillati</taxon>
        <taxon>Actinomycetota</taxon>
        <taxon>Actinomycetes</taxon>
        <taxon>Micromonosporales</taxon>
        <taxon>Micromonosporaceae</taxon>
        <taxon>Actinoplanes</taxon>
    </lineage>
</organism>
<dbReference type="Proteomes" id="UP000578112">
    <property type="component" value="Unassembled WGS sequence"/>
</dbReference>
<evidence type="ECO:0000256" key="1">
    <source>
        <dbReference type="ARBA" id="ARBA00007169"/>
    </source>
</evidence>
<reference evidence="3 4" key="1">
    <citation type="submission" date="2020-08" db="EMBL/GenBank/DDBJ databases">
        <title>Sequencing the genomes of 1000 actinobacteria strains.</title>
        <authorList>
            <person name="Klenk H.-P."/>
        </authorList>
    </citation>
    <scope>NUCLEOTIDE SEQUENCE [LARGE SCALE GENOMIC DNA]</scope>
    <source>
        <strain evidence="3 4">DSM 43149</strain>
    </source>
</reference>
<dbReference type="PANTHER" id="PTHR11487:SF0">
    <property type="entry name" value="S-ACYL FATTY ACID SYNTHASE THIOESTERASE, MEDIUM CHAIN"/>
    <property type="match status" value="1"/>
</dbReference>
<proteinExistence type="inferred from homology"/>
<dbReference type="AlphaFoldDB" id="A0A7W7HW17"/>
<keyword evidence="4" id="KW-1185">Reference proteome</keyword>
<dbReference type="GO" id="GO:0008610">
    <property type="term" value="P:lipid biosynthetic process"/>
    <property type="evidence" value="ECO:0007669"/>
    <property type="project" value="TreeGrafter"/>
</dbReference>
<accession>A0A7W7HW17</accession>
<name>A0A7W7HW17_9ACTN</name>
<dbReference type="SUPFAM" id="SSF53474">
    <property type="entry name" value="alpha/beta-Hydrolases"/>
    <property type="match status" value="1"/>
</dbReference>
<feature type="domain" description="Thioesterase" evidence="2">
    <location>
        <begin position="18"/>
        <end position="228"/>
    </location>
</feature>
<dbReference type="InterPro" id="IPR012223">
    <property type="entry name" value="TEII"/>
</dbReference>